<comment type="caution">
    <text evidence="5">The sequence shown here is derived from an EMBL/GenBank/DDBJ whole genome shotgun (WGS) entry which is preliminary data.</text>
</comment>
<evidence type="ECO:0000256" key="3">
    <source>
        <dbReference type="ARBA" id="ARBA00023172"/>
    </source>
</evidence>
<dbReference type="Proteomes" id="UP000214720">
    <property type="component" value="Unassembled WGS sequence"/>
</dbReference>
<dbReference type="Pfam" id="PF00589">
    <property type="entry name" value="Phage_integrase"/>
    <property type="match status" value="1"/>
</dbReference>
<keyword evidence="2" id="KW-0229">DNA integration</keyword>
<dbReference type="GO" id="GO:0015074">
    <property type="term" value="P:DNA integration"/>
    <property type="evidence" value="ECO:0007669"/>
    <property type="project" value="UniProtKB-KW"/>
</dbReference>
<feature type="domain" description="Tyr recombinase" evidence="4">
    <location>
        <begin position="170"/>
        <end position="348"/>
    </location>
</feature>
<evidence type="ECO:0000256" key="2">
    <source>
        <dbReference type="ARBA" id="ARBA00022908"/>
    </source>
</evidence>
<dbReference type="PANTHER" id="PTHR30349">
    <property type="entry name" value="PHAGE INTEGRASE-RELATED"/>
    <property type="match status" value="1"/>
</dbReference>
<keyword evidence="1" id="KW-0159">Chromosome partition</keyword>
<reference evidence="6" key="1">
    <citation type="submission" date="2017-01" db="EMBL/GenBank/DDBJ databases">
        <title>Genome Analysis of Deinococcus marmoris KOPRI26562.</title>
        <authorList>
            <person name="Kim J.H."/>
            <person name="Oh H.-M."/>
        </authorList>
    </citation>
    <scope>NUCLEOTIDE SEQUENCE [LARGE SCALE GENOMIC DNA]</scope>
    <source>
        <strain evidence="6">PAMC 26633</strain>
    </source>
</reference>
<evidence type="ECO:0000313" key="6">
    <source>
        <dbReference type="Proteomes" id="UP000214720"/>
    </source>
</evidence>
<sequence length="348" mass="39787">MRLAELVHGYSFTAAHRSQSHAGQWCFSQGHRGCVAPSQHQYHHDLRQGRFPQTRGGGLPLAREQIMNHLCLMTTRVEDYLYARRQLGFKLKSQGTQLLAFARFAENGCHQGPVTLELALRWARDSDSAQPITAAKRIEVLRQFIRYLQQFDPATQVQPTKLLSSTHRRPAPHIYSDEEIEALLAAAGQLRPSGGLQPATYETLFGLLAATGMRISEALRLERADVLLEHGMLVVRQSKYRKSRLVPLHATTITALRCYARQRDKFLPVAMNNNFFLSPWGHALKIWNAEETFCNLRRQLGWIARGDYPEPRIHDLRHYSESRIIPHTDLRGLQSPENTRLWGRANTE</sequence>
<dbReference type="InterPro" id="IPR011010">
    <property type="entry name" value="DNA_brk_join_enz"/>
</dbReference>
<dbReference type="InterPro" id="IPR013762">
    <property type="entry name" value="Integrase-like_cat_sf"/>
</dbReference>
<accession>A0A226WU08</accession>
<proteinExistence type="predicted"/>
<keyword evidence="3" id="KW-0233">DNA recombination</keyword>
<evidence type="ECO:0000256" key="1">
    <source>
        <dbReference type="ARBA" id="ARBA00022829"/>
    </source>
</evidence>
<dbReference type="SUPFAM" id="SSF56349">
    <property type="entry name" value="DNA breaking-rejoining enzymes"/>
    <property type="match status" value="1"/>
</dbReference>
<dbReference type="InterPro" id="IPR002104">
    <property type="entry name" value="Integrase_catalytic"/>
</dbReference>
<gene>
    <name evidence="5" type="ORF">BSU04_31195</name>
</gene>
<evidence type="ECO:0000313" key="5">
    <source>
        <dbReference type="EMBL" id="OXC74583.1"/>
    </source>
</evidence>
<evidence type="ECO:0000259" key="4">
    <source>
        <dbReference type="PROSITE" id="PS51898"/>
    </source>
</evidence>
<name>A0A226WU08_CABSO</name>
<dbReference type="GO" id="GO:0006310">
    <property type="term" value="P:DNA recombination"/>
    <property type="evidence" value="ECO:0007669"/>
    <property type="project" value="UniProtKB-KW"/>
</dbReference>
<dbReference type="EMBL" id="MTHB01000208">
    <property type="protein sequence ID" value="OXC74583.1"/>
    <property type="molecule type" value="Genomic_DNA"/>
</dbReference>
<organism evidence="5 6">
    <name type="scientific">Caballeronia sordidicola</name>
    <name type="common">Burkholderia sordidicola</name>
    <dbReference type="NCBI Taxonomy" id="196367"/>
    <lineage>
        <taxon>Bacteria</taxon>
        <taxon>Pseudomonadati</taxon>
        <taxon>Pseudomonadota</taxon>
        <taxon>Betaproteobacteria</taxon>
        <taxon>Burkholderiales</taxon>
        <taxon>Burkholderiaceae</taxon>
        <taxon>Caballeronia</taxon>
    </lineage>
</organism>
<dbReference type="Gene3D" id="1.10.443.10">
    <property type="entry name" value="Intergrase catalytic core"/>
    <property type="match status" value="1"/>
</dbReference>
<dbReference type="InterPro" id="IPR050090">
    <property type="entry name" value="Tyrosine_recombinase_XerCD"/>
</dbReference>
<protein>
    <submittedName>
        <fullName evidence="5">Mobile element protein</fullName>
    </submittedName>
</protein>
<dbReference type="AlphaFoldDB" id="A0A226WU08"/>
<dbReference type="GO" id="GO:0007059">
    <property type="term" value="P:chromosome segregation"/>
    <property type="evidence" value="ECO:0007669"/>
    <property type="project" value="UniProtKB-KW"/>
</dbReference>
<dbReference type="GO" id="GO:0003677">
    <property type="term" value="F:DNA binding"/>
    <property type="evidence" value="ECO:0007669"/>
    <property type="project" value="InterPro"/>
</dbReference>
<dbReference type="PROSITE" id="PS51898">
    <property type="entry name" value="TYR_RECOMBINASE"/>
    <property type="match status" value="1"/>
</dbReference>
<dbReference type="PANTHER" id="PTHR30349:SF81">
    <property type="entry name" value="TYROSINE RECOMBINASE XERC"/>
    <property type="match status" value="1"/>
</dbReference>